<comment type="caution">
    <text evidence="1">The sequence shown here is derived from an EMBL/GenBank/DDBJ whole genome shotgun (WGS) entry which is preliminary data.</text>
</comment>
<name>A0AAD2K8P3_9AGAR</name>
<evidence type="ECO:0000313" key="2">
    <source>
        <dbReference type="Proteomes" id="UP001295794"/>
    </source>
</evidence>
<dbReference type="AlphaFoldDB" id="A0AAD2K8P3"/>
<dbReference type="Proteomes" id="UP001295794">
    <property type="component" value="Unassembled WGS sequence"/>
</dbReference>
<organism evidence="1 2">
    <name type="scientific">Mycena citricolor</name>
    <dbReference type="NCBI Taxonomy" id="2018698"/>
    <lineage>
        <taxon>Eukaryota</taxon>
        <taxon>Fungi</taxon>
        <taxon>Dikarya</taxon>
        <taxon>Basidiomycota</taxon>
        <taxon>Agaricomycotina</taxon>
        <taxon>Agaricomycetes</taxon>
        <taxon>Agaricomycetidae</taxon>
        <taxon>Agaricales</taxon>
        <taxon>Marasmiineae</taxon>
        <taxon>Mycenaceae</taxon>
        <taxon>Mycena</taxon>
    </lineage>
</organism>
<accession>A0AAD2K8P3</accession>
<protein>
    <submittedName>
        <fullName evidence="1">Uncharacterized protein</fullName>
    </submittedName>
</protein>
<dbReference type="EMBL" id="CAVNYO010000469">
    <property type="protein sequence ID" value="CAK5283586.1"/>
    <property type="molecule type" value="Genomic_DNA"/>
</dbReference>
<reference evidence="1" key="1">
    <citation type="submission" date="2023-11" db="EMBL/GenBank/DDBJ databases">
        <authorList>
            <person name="De Vega J J."/>
            <person name="De Vega J J."/>
        </authorList>
    </citation>
    <scope>NUCLEOTIDE SEQUENCE</scope>
</reference>
<gene>
    <name evidence="1" type="ORF">MYCIT1_LOCUS36224</name>
</gene>
<proteinExistence type="predicted"/>
<sequence>MALAEWALARSVAGRFLTNDVLCTVSAWMPPVHTSADGPLWHSKRVRNTRESEREKKDWTPDMRMVHVISGAHLGFGTGVRFSGFG</sequence>
<keyword evidence="2" id="KW-1185">Reference proteome</keyword>
<evidence type="ECO:0000313" key="1">
    <source>
        <dbReference type="EMBL" id="CAK5283586.1"/>
    </source>
</evidence>